<dbReference type="Proteomes" id="UP001206236">
    <property type="component" value="Unassembled WGS sequence"/>
</dbReference>
<dbReference type="AlphaFoldDB" id="A0AAW5KG33"/>
<accession>A0AAW5KG33</accession>
<reference evidence="1" key="1">
    <citation type="submission" date="2022-06" db="EMBL/GenBank/DDBJ databases">
        <title>Isolation of gut microbiota from human fecal samples.</title>
        <authorList>
            <person name="Pamer E.G."/>
            <person name="Barat B."/>
            <person name="Waligurski E."/>
            <person name="Medina S."/>
            <person name="Paddock L."/>
            <person name="Mostad J."/>
        </authorList>
    </citation>
    <scope>NUCLEOTIDE SEQUENCE</scope>
    <source>
        <strain evidence="1">DFI.5.57</strain>
    </source>
</reference>
<evidence type="ECO:0000313" key="2">
    <source>
        <dbReference type="Proteomes" id="UP001206236"/>
    </source>
</evidence>
<dbReference type="EMBL" id="JANGCN010000002">
    <property type="protein sequence ID" value="MCQ5152006.1"/>
    <property type="molecule type" value="Genomic_DNA"/>
</dbReference>
<dbReference type="RefSeq" id="WP_256321475.1">
    <property type="nucleotide sequence ID" value="NZ_JANGCN010000002.1"/>
</dbReference>
<protein>
    <submittedName>
        <fullName evidence="1">Uncharacterized protein</fullName>
    </submittedName>
</protein>
<proteinExistence type="predicted"/>
<comment type="caution">
    <text evidence="1">The sequence shown here is derived from an EMBL/GenBank/DDBJ whole genome shotgun (WGS) entry which is preliminary data.</text>
</comment>
<evidence type="ECO:0000313" key="1">
    <source>
        <dbReference type="EMBL" id="MCQ5152006.1"/>
    </source>
</evidence>
<gene>
    <name evidence="1" type="ORF">NE632_01670</name>
</gene>
<sequence>MVDMEKVKALTSLLEERSGLDIRKAVARNIHYLNGYESVLYKNEIEYLLETLGVEEEPPF</sequence>
<organism evidence="1 2">
    <name type="scientific">Ruminococcus bicirculans</name>
    <name type="common">ex Wegman et al. 2014</name>
    <dbReference type="NCBI Taxonomy" id="1160721"/>
    <lineage>
        <taxon>Bacteria</taxon>
        <taxon>Bacillati</taxon>
        <taxon>Bacillota</taxon>
        <taxon>Clostridia</taxon>
        <taxon>Eubacteriales</taxon>
        <taxon>Oscillospiraceae</taxon>
        <taxon>Ruminococcus</taxon>
    </lineage>
</organism>
<name>A0AAW5KG33_9FIRM</name>